<dbReference type="EMBL" id="FTOE01000008">
    <property type="protein sequence ID" value="SIS93771.1"/>
    <property type="molecule type" value="Genomic_DNA"/>
</dbReference>
<organism evidence="4 5">
    <name type="scientific">Neptunomonas antarctica</name>
    <dbReference type="NCBI Taxonomy" id="619304"/>
    <lineage>
        <taxon>Bacteria</taxon>
        <taxon>Pseudomonadati</taxon>
        <taxon>Pseudomonadota</taxon>
        <taxon>Gammaproteobacteria</taxon>
        <taxon>Oceanospirillales</taxon>
        <taxon>Oceanospirillaceae</taxon>
        <taxon>Neptunomonas</taxon>
    </lineage>
</organism>
<keyword evidence="5" id="KW-1185">Reference proteome</keyword>
<dbReference type="STRING" id="619304.SAMN05421760_10878"/>
<evidence type="ECO:0000259" key="3">
    <source>
        <dbReference type="Pfam" id="PF14870"/>
    </source>
</evidence>
<protein>
    <recommendedName>
        <fullName evidence="3">Photosynthesis system II assembly factor Ycf48/Hcf136-like domain-containing protein</fullName>
    </recommendedName>
</protein>
<name>A0A1N7N6J3_9GAMM</name>
<dbReference type="Proteomes" id="UP000185999">
    <property type="component" value="Unassembled WGS sequence"/>
</dbReference>
<dbReference type="GO" id="GO:0015979">
    <property type="term" value="P:photosynthesis"/>
    <property type="evidence" value="ECO:0007669"/>
    <property type="project" value="UniProtKB-KW"/>
</dbReference>
<keyword evidence="1" id="KW-0602">Photosynthesis</keyword>
<gene>
    <name evidence="4" type="ORF">SAMN05421760_10878</name>
</gene>
<evidence type="ECO:0000256" key="1">
    <source>
        <dbReference type="ARBA" id="ARBA00022531"/>
    </source>
</evidence>
<dbReference type="GO" id="GO:0009523">
    <property type="term" value="C:photosystem II"/>
    <property type="evidence" value="ECO:0007669"/>
    <property type="project" value="UniProtKB-KW"/>
</dbReference>
<dbReference type="InterPro" id="IPR015943">
    <property type="entry name" value="WD40/YVTN_repeat-like_dom_sf"/>
</dbReference>
<dbReference type="AlphaFoldDB" id="A0A1N7N6J3"/>
<feature type="domain" description="Photosynthesis system II assembly factor Ycf48/Hcf136-like" evidence="3">
    <location>
        <begin position="91"/>
        <end position="134"/>
    </location>
</feature>
<reference evidence="5" key="1">
    <citation type="submission" date="2017-01" db="EMBL/GenBank/DDBJ databases">
        <authorList>
            <person name="Varghese N."/>
            <person name="Submissions S."/>
        </authorList>
    </citation>
    <scope>NUCLEOTIDE SEQUENCE [LARGE SCALE GENOMIC DNA]</scope>
    <source>
        <strain evidence="5">DSM 22306</strain>
    </source>
</reference>
<evidence type="ECO:0000313" key="4">
    <source>
        <dbReference type="EMBL" id="SIS93771.1"/>
    </source>
</evidence>
<dbReference type="Gene3D" id="2.130.10.10">
    <property type="entry name" value="YVTN repeat-like/Quinoprotein amine dehydrogenase"/>
    <property type="match status" value="2"/>
</dbReference>
<keyword evidence="2" id="KW-0604">Photosystem II</keyword>
<evidence type="ECO:0000313" key="5">
    <source>
        <dbReference type="Proteomes" id="UP000185999"/>
    </source>
</evidence>
<dbReference type="OrthoDB" id="9813892at2"/>
<evidence type="ECO:0000256" key="2">
    <source>
        <dbReference type="ARBA" id="ARBA00023276"/>
    </source>
</evidence>
<sequence>MMFPSIPQIMIKSGGNMLSVTKFSQRARWCVGFIVMAVTPLAFAAMDRIETPSHLSGRAAEGLLLDIAHAGDRLVAVGDQGRILLSDDQGVSWKQVQAPVSVLLTSVYFSDAQHGWAVGHDGVVIHTEDAGDTWLTQLNGRQLNQLQLDTYQTLVDAGGDPQAQDLPMDELELFLEDAMVAVEEGPTQPLLDVLFVNNQLGFLLGSYGVLLKTEDAGVHWSVLSHRLPNPGRFHLNALLVEKQSLIIAGEAGVLFKSDDMGDSWIALESPYEGSFFGLLSYAGQGQALSQVLALGLRGHLFASEDSGDSWQQIAVDSTASLVSAASNNNEVMLVGQGGLVLTGKTLDKLTAFEPQDRRAWSAVTRVNDGWVLVGEKGIKRISDTALGADHE</sequence>
<dbReference type="PANTHER" id="PTHR47199:SF2">
    <property type="entry name" value="PHOTOSYSTEM II STABILITY_ASSEMBLY FACTOR HCF136, CHLOROPLASTIC"/>
    <property type="match status" value="1"/>
</dbReference>
<accession>A0A1N7N6J3</accession>
<dbReference type="SUPFAM" id="SSF110296">
    <property type="entry name" value="Oligoxyloglucan reducing end-specific cellobiohydrolase"/>
    <property type="match status" value="1"/>
</dbReference>
<proteinExistence type="predicted"/>
<dbReference type="Pfam" id="PF14870">
    <property type="entry name" value="PSII_BNR"/>
    <property type="match status" value="2"/>
</dbReference>
<dbReference type="PANTHER" id="PTHR47199">
    <property type="entry name" value="PHOTOSYSTEM II STABILITY/ASSEMBLY FACTOR HCF136, CHLOROPLASTIC"/>
    <property type="match status" value="1"/>
</dbReference>
<dbReference type="InterPro" id="IPR028203">
    <property type="entry name" value="PSII_CF48-like_dom"/>
</dbReference>
<feature type="domain" description="Photosynthesis system II assembly factor Ycf48/Hcf136-like" evidence="3">
    <location>
        <begin position="188"/>
        <end position="267"/>
    </location>
</feature>